<comment type="caution">
    <text evidence="1">The sequence shown here is derived from an EMBL/GenBank/DDBJ whole genome shotgun (WGS) entry which is preliminary data.</text>
</comment>
<reference evidence="1" key="1">
    <citation type="submission" date="2020-05" db="EMBL/GenBank/DDBJ databases">
        <title>Large-scale comparative analyses of tick genomes elucidate their genetic diversity and vector capacities.</title>
        <authorList>
            <person name="Jia N."/>
            <person name="Wang J."/>
            <person name="Shi W."/>
            <person name="Du L."/>
            <person name="Sun Y."/>
            <person name="Zhan W."/>
            <person name="Jiang J."/>
            <person name="Wang Q."/>
            <person name="Zhang B."/>
            <person name="Ji P."/>
            <person name="Sakyi L.B."/>
            <person name="Cui X."/>
            <person name="Yuan T."/>
            <person name="Jiang B."/>
            <person name="Yang W."/>
            <person name="Lam T.T.-Y."/>
            <person name="Chang Q."/>
            <person name="Ding S."/>
            <person name="Wang X."/>
            <person name="Zhu J."/>
            <person name="Ruan X."/>
            <person name="Zhao L."/>
            <person name="Wei J."/>
            <person name="Que T."/>
            <person name="Du C."/>
            <person name="Cheng J."/>
            <person name="Dai P."/>
            <person name="Han X."/>
            <person name="Huang E."/>
            <person name="Gao Y."/>
            <person name="Liu J."/>
            <person name="Shao H."/>
            <person name="Ye R."/>
            <person name="Li L."/>
            <person name="Wei W."/>
            <person name="Wang X."/>
            <person name="Wang C."/>
            <person name="Yang T."/>
            <person name="Huo Q."/>
            <person name="Li W."/>
            <person name="Guo W."/>
            <person name="Chen H."/>
            <person name="Zhou L."/>
            <person name="Ni X."/>
            <person name="Tian J."/>
            <person name="Zhou Y."/>
            <person name="Sheng Y."/>
            <person name="Liu T."/>
            <person name="Pan Y."/>
            <person name="Xia L."/>
            <person name="Li J."/>
            <person name="Zhao F."/>
            <person name="Cao W."/>
        </authorList>
    </citation>
    <scope>NUCLEOTIDE SEQUENCE</scope>
    <source>
        <strain evidence="1">Hyas-2018</strain>
    </source>
</reference>
<sequence length="287" mass="31941">MIRFRLTEDGFRERFRTARPKNNETCSQYLTRLRNVFERWVELSGAGNSCEALFELLLKEQFLSACATTLQLVLKDRRLANRHGGEGHSTETYRVSNSNKGDTRKSCQVRGKPGHPTWKCWKRGTPNLSAPPKESATSCIEDGFLELKDGVNAVPVVNAGLTEMSTKAGERLPVVTGLVGGKEVRVLRDTSCRTVIVKTSLVKEEDCTATEAPVYLLDRSVRILPEAFGQPATSVCSSVEVSCRRRHHSADFEEFGRYHKNGTRSAQLPASERVKVLENLVGEKEAA</sequence>
<evidence type="ECO:0000313" key="1">
    <source>
        <dbReference type="EMBL" id="KAH6931885.1"/>
    </source>
</evidence>
<dbReference type="Proteomes" id="UP000821845">
    <property type="component" value="Chromosome 4"/>
</dbReference>
<proteinExistence type="predicted"/>
<protein>
    <submittedName>
        <fullName evidence="1">Uncharacterized protein</fullName>
    </submittedName>
</protein>
<organism evidence="1 2">
    <name type="scientific">Hyalomma asiaticum</name>
    <name type="common">Tick</name>
    <dbReference type="NCBI Taxonomy" id="266040"/>
    <lineage>
        <taxon>Eukaryota</taxon>
        <taxon>Metazoa</taxon>
        <taxon>Ecdysozoa</taxon>
        <taxon>Arthropoda</taxon>
        <taxon>Chelicerata</taxon>
        <taxon>Arachnida</taxon>
        <taxon>Acari</taxon>
        <taxon>Parasitiformes</taxon>
        <taxon>Ixodida</taxon>
        <taxon>Ixodoidea</taxon>
        <taxon>Ixodidae</taxon>
        <taxon>Hyalomminae</taxon>
        <taxon>Hyalomma</taxon>
    </lineage>
</organism>
<gene>
    <name evidence="1" type="ORF">HPB50_001311</name>
</gene>
<dbReference type="EMBL" id="CM023484">
    <property type="protein sequence ID" value="KAH6931885.1"/>
    <property type="molecule type" value="Genomic_DNA"/>
</dbReference>
<evidence type="ECO:0000313" key="2">
    <source>
        <dbReference type="Proteomes" id="UP000821845"/>
    </source>
</evidence>
<name>A0ACB7SB02_HYAAI</name>
<accession>A0ACB7SB02</accession>
<keyword evidence="2" id="KW-1185">Reference proteome</keyword>